<keyword evidence="10" id="KW-0966">Cell projection</keyword>
<evidence type="ECO:0000313" key="10">
    <source>
        <dbReference type="EMBL" id="TKW61918.1"/>
    </source>
</evidence>
<evidence type="ECO:0000256" key="4">
    <source>
        <dbReference type="ARBA" id="ARBA00022475"/>
    </source>
</evidence>
<feature type="transmembrane region" description="Helical" evidence="9">
    <location>
        <begin position="51"/>
        <end position="70"/>
    </location>
</feature>
<dbReference type="PIRSF" id="PIRSF004669">
    <property type="entry name" value="FliQ"/>
    <property type="match status" value="1"/>
</dbReference>
<dbReference type="PANTHER" id="PTHR34040">
    <property type="entry name" value="FLAGELLAR BIOSYNTHETIC PROTEIN FLIQ"/>
    <property type="match status" value="1"/>
</dbReference>
<sequence>MSPELVATIGRETMMTLLWVSAPSMMVALVVGLVIALFQALTSIQEVTLTFVPKIILVFAVLLITMPFMASQLQQLTEDLYARIIRPEPAVVLGTGA</sequence>
<reference evidence="10 11" key="1">
    <citation type="journal article" date="2017" name="Nat. Commun.">
        <title>In situ click chemistry generation of cyclooxygenase-2 inhibitors.</title>
        <authorList>
            <person name="Bhardwaj A."/>
            <person name="Kaur J."/>
            <person name="Wuest M."/>
            <person name="Wuest F."/>
        </authorList>
    </citation>
    <scope>NUCLEOTIDE SEQUENCE [LARGE SCALE GENOMIC DNA]</scope>
    <source>
        <strain evidence="10">S2_018_000_R2_106</strain>
    </source>
</reference>
<evidence type="ECO:0000256" key="6">
    <source>
        <dbReference type="ARBA" id="ARBA00022989"/>
    </source>
</evidence>
<evidence type="ECO:0000256" key="7">
    <source>
        <dbReference type="ARBA" id="ARBA00023136"/>
    </source>
</evidence>
<dbReference type="GO" id="GO:0009306">
    <property type="term" value="P:protein secretion"/>
    <property type="evidence" value="ECO:0007669"/>
    <property type="project" value="InterPro"/>
</dbReference>
<evidence type="ECO:0000256" key="1">
    <source>
        <dbReference type="ARBA" id="ARBA00004651"/>
    </source>
</evidence>
<evidence type="ECO:0000256" key="3">
    <source>
        <dbReference type="ARBA" id="ARBA00021718"/>
    </source>
</evidence>
<accession>A0A6N4RFH8</accession>
<keyword evidence="10" id="KW-0282">Flagellum</keyword>
<organism evidence="10 11">
    <name type="scientific">Blastochloris viridis</name>
    <name type="common">Rhodopseudomonas viridis</name>
    <dbReference type="NCBI Taxonomy" id="1079"/>
    <lineage>
        <taxon>Bacteria</taxon>
        <taxon>Pseudomonadati</taxon>
        <taxon>Pseudomonadota</taxon>
        <taxon>Alphaproteobacteria</taxon>
        <taxon>Hyphomicrobiales</taxon>
        <taxon>Blastochloridaceae</taxon>
        <taxon>Blastochloris</taxon>
    </lineage>
</organism>
<dbReference type="EMBL" id="VAFM01000001">
    <property type="protein sequence ID" value="TKW61918.1"/>
    <property type="molecule type" value="Genomic_DNA"/>
</dbReference>
<comment type="caution">
    <text evidence="10">The sequence shown here is derived from an EMBL/GenBank/DDBJ whole genome shotgun (WGS) entry which is preliminary data.</text>
</comment>
<evidence type="ECO:0000256" key="9">
    <source>
        <dbReference type="RuleBase" id="RU364090"/>
    </source>
</evidence>
<feature type="transmembrane region" description="Helical" evidence="9">
    <location>
        <begin position="17"/>
        <end position="39"/>
    </location>
</feature>
<comment type="similarity">
    <text evidence="2 9">Belongs to the FliQ/MopD/SpaQ family.</text>
</comment>
<protein>
    <recommendedName>
        <fullName evidence="3 9">Flagellar biosynthetic protein FliQ</fullName>
    </recommendedName>
</protein>
<evidence type="ECO:0000256" key="5">
    <source>
        <dbReference type="ARBA" id="ARBA00022692"/>
    </source>
</evidence>
<dbReference type="Pfam" id="PF01313">
    <property type="entry name" value="Bac_export_3"/>
    <property type="match status" value="1"/>
</dbReference>
<dbReference type="InterPro" id="IPR006305">
    <property type="entry name" value="FliQ"/>
</dbReference>
<keyword evidence="8 9" id="KW-0975">Bacterial flagellum</keyword>
<dbReference type="Proteomes" id="UP000320948">
    <property type="component" value="Unassembled WGS sequence"/>
</dbReference>
<dbReference type="GO" id="GO:0009425">
    <property type="term" value="C:bacterial-type flagellum basal body"/>
    <property type="evidence" value="ECO:0007669"/>
    <property type="project" value="UniProtKB-SubCell"/>
</dbReference>
<keyword evidence="5 9" id="KW-0812">Transmembrane</keyword>
<dbReference type="InterPro" id="IPR002191">
    <property type="entry name" value="Bac_export_3"/>
</dbReference>
<keyword evidence="6 9" id="KW-1133">Transmembrane helix</keyword>
<evidence type="ECO:0000313" key="11">
    <source>
        <dbReference type="Proteomes" id="UP000320948"/>
    </source>
</evidence>
<name>A0A6N4RFH8_BLAVI</name>
<evidence type="ECO:0000256" key="8">
    <source>
        <dbReference type="ARBA" id="ARBA00023143"/>
    </source>
</evidence>
<dbReference type="GO" id="GO:0044780">
    <property type="term" value="P:bacterial-type flagellum assembly"/>
    <property type="evidence" value="ECO:0007669"/>
    <property type="project" value="InterPro"/>
</dbReference>
<dbReference type="PANTHER" id="PTHR34040:SF2">
    <property type="entry name" value="FLAGELLAR BIOSYNTHETIC PROTEIN FLIQ"/>
    <property type="match status" value="1"/>
</dbReference>
<keyword evidence="7 9" id="KW-0472">Membrane</keyword>
<keyword evidence="10" id="KW-0969">Cilium</keyword>
<dbReference type="NCBIfam" id="TIGR01402">
    <property type="entry name" value="fliQ"/>
    <property type="match status" value="1"/>
</dbReference>
<evidence type="ECO:0000256" key="2">
    <source>
        <dbReference type="ARBA" id="ARBA00006156"/>
    </source>
</evidence>
<dbReference type="AlphaFoldDB" id="A0A6N4RFH8"/>
<dbReference type="PRINTS" id="PR00952">
    <property type="entry name" value="TYPE3IMQPROT"/>
</dbReference>
<comment type="function">
    <text evidence="9">Role in flagellar biosynthesis.</text>
</comment>
<dbReference type="GO" id="GO:0005886">
    <property type="term" value="C:plasma membrane"/>
    <property type="evidence" value="ECO:0007669"/>
    <property type="project" value="UniProtKB-SubCell"/>
</dbReference>
<comment type="subcellular location">
    <subcellularLocation>
        <location evidence="1 9">Cell membrane</location>
        <topology evidence="1">Multi-pass membrane protein</topology>
    </subcellularLocation>
    <subcellularLocation>
        <location evidence="9">Bacterial flagellum basal body</location>
    </subcellularLocation>
</comment>
<gene>
    <name evidence="9 10" type="primary">fliQ</name>
    <name evidence="10" type="ORF">DI628_04665</name>
</gene>
<proteinExistence type="inferred from homology"/>
<keyword evidence="4 9" id="KW-1003">Cell membrane</keyword>